<keyword evidence="13" id="KW-0676">Redox-active center</keyword>
<evidence type="ECO:0000256" key="12">
    <source>
        <dbReference type="ARBA" id="ARBA00023157"/>
    </source>
</evidence>
<dbReference type="FunFam" id="3.30.390.30:FF:000003">
    <property type="entry name" value="Glutathione reductase"/>
    <property type="match status" value="1"/>
</dbReference>
<dbReference type="GO" id="GO:0006749">
    <property type="term" value="P:glutathione metabolic process"/>
    <property type="evidence" value="ECO:0007669"/>
    <property type="project" value="TreeGrafter"/>
</dbReference>
<dbReference type="AlphaFoldDB" id="A0A2K5PBG9"/>
<dbReference type="Gene3D" id="3.30.390.30">
    <property type="match status" value="1"/>
</dbReference>
<feature type="domain" description="Pyridine nucleotide-disulphide oxidoreductase dimerisation" evidence="18">
    <location>
        <begin position="349"/>
        <end position="459"/>
    </location>
</feature>
<evidence type="ECO:0000256" key="3">
    <source>
        <dbReference type="ARBA" id="ARBA00007532"/>
    </source>
</evidence>
<evidence type="ECO:0000259" key="18">
    <source>
        <dbReference type="Pfam" id="PF02852"/>
    </source>
</evidence>
<dbReference type="PANTHER" id="PTHR42737">
    <property type="entry name" value="GLUTATHIONE REDUCTASE"/>
    <property type="match status" value="1"/>
</dbReference>
<evidence type="ECO:0000256" key="15">
    <source>
        <dbReference type="ARBA" id="ARBA00074335"/>
    </source>
</evidence>
<comment type="cofactor">
    <cofactor evidence="17">
        <name>FAD</name>
        <dbReference type="ChEBI" id="CHEBI:57692"/>
    </cofactor>
    <text evidence="17">Binds 1 FAD per subunit.</text>
</comment>
<dbReference type="GO" id="GO:0050660">
    <property type="term" value="F:flavin adenine dinucleotide binding"/>
    <property type="evidence" value="ECO:0007669"/>
    <property type="project" value="InterPro"/>
</dbReference>
<evidence type="ECO:0000256" key="16">
    <source>
        <dbReference type="PIRSR" id="PIRSR000350-2"/>
    </source>
</evidence>
<organism evidence="20 21">
    <name type="scientific">Cebus imitator</name>
    <name type="common">Panamanian white-faced capuchin</name>
    <name type="synonym">Cebus capucinus imitator</name>
    <dbReference type="NCBI Taxonomy" id="2715852"/>
    <lineage>
        <taxon>Eukaryota</taxon>
        <taxon>Metazoa</taxon>
        <taxon>Chordata</taxon>
        <taxon>Craniata</taxon>
        <taxon>Vertebrata</taxon>
        <taxon>Euteleostomi</taxon>
        <taxon>Mammalia</taxon>
        <taxon>Eutheria</taxon>
        <taxon>Euarchontoglires</taxon>
        <taxon>Primates</taxon>
        <taxon>Haplorrhini</taxon>
        <taxon>Platyrrhini</taxon>
        <taxon>Cebidae</taxon>
        <taxon>Cebinae</taxon>
        <taxon>Cebus</taxon>
    </lineage>
</organism>
<dbReference type="InterPro" id="IPR004099">
    <property type="entry name" value="Pyr_nucl-diS_OxRdtase_dimer"/>
</dbReference>
<dbReference type="Ensembl" id="ENSCCAT00000006765.1">
    <property type="protein sequence ID" value="ENSCCAP00000000983.1"/>
    <property type="gene ID" value="ENSCCAG00000005673.1"/>
</dbReference>
<dbReference type="GO" id="GO:0034599">
    <property type="term" value="P:cellular response to oxidative stress"/>
    <property type="evidence" value="ECO:0007669"/>
    <property type="project" value="TreeGrafter"/>
</dbReference>
<dbReference type="SUPFAM" id="SSF55424">
    <property type="entry name" value="FAD/NAD-linked reductases, dimerisation (C-terminal) domain"/>
    <property type="match status" value="1"/>
</dbReference>
<evidence type="ECO:0000256" key="14">
    <source>
        <dbReference type="ARBA" id="ARBA00049142"/>
    </source>
</evidence>
<proteinExistence type="inferred from homology"/>
<evidence type="ECO:0000256" key="8">
    <source>
        <dbReference type="ARBA" id="ARBA00022857"/>
    </source>
</evidence>
<dbReference type="Gene3D" id="3.50.50.60">
    <property type="entry name" value="FAD/NAD(P)-binding domain"/>
    <property type="match status" value="2"/>
</dbReference>
<feature type="domain" description="FAD/NAD(P)-binding" evidence="19">
    <location>
        <begin position="284"/>
        <end position="328"/>
    </location>
</feature>
<comment type="catalytic activity">
    <reaction evidence="14">
        <text>2 glutathione + NADP(+) = glutathione disulfide + NADPH + H(+)</text>
        <dbReference type="Rhea" id="RHEA:11740"/>
        <dbReference type="ChEBI" id="CHEBI:15378"/>
        <dbReference type="ChEBI" id="CHEBI:57783"/>
        <dbReference type="ChEBI" id="CHEBI:57925"/>
        <dbReference type="ChEBI" id="CHEBI:58297"/>
        <dbReference type="ChEBI" id="CHEBI:58349"/>
        <dbReference type="EC" id="1.8.1.7"/>
    </reaction>
</comment>
<gene>
    <name evidence="20" type="primary">GSR</name>
</gene>
<feature type="binding site" evidence="17">
    <location>
        <begin position="229"/>
        <end position="236"/>
    </location>
    <ligand>
        <name>NAD(+)</name>
        <dbReference type="ChEBI" id="CHEBI:57540"/>
    </ligand>
</feature>
<keyword evidence="17" id="KW-0520">NAD</keyword>
<evidence type="ECO:0000256" key="13">
    <source>
        <dbReference type="ARBA" id="ARBA00023284"/>
    </source>
</evidence>
<protein>
    <recommendedName>
        <fullName evidence="15">Glutathione reductase, mitochondrial</fullName>
        <ecNumber evidence="4">1.8.1.7</ecNumber>
    </recommendedName>
</protein>
<keyword evidence="10" id="KW-0560">Oxidoreductase</keyword>
<keyword evidence="8" id="KW-0521">NADP</keyword>
<dbReference type="EC" id="1.8.1.7" evidence="4"/>
<keyword evidence="12" id="KW-1015">Disulfide bond</keyword>
<keyword evidence="11" id="KW-0496">Mitochondrion</keyword>
<evidence type="ECO:0000256" key="9">
    <source>
        <dbReference type="ARBA" id="ARBA00022946"/>
    </source>
</evidence>
<reference evidence="20" key="2">
    <citation type="submission" date="2025-09" db="UniProtKB">
        <authorList>
            <consortium name="Ensembl"/>
        </authorList>
    </citation>
    <scope>IDENTIFICATION</scope>
</reference>
<feature type="binding site" evidence="17">
    <location>
        <position position="313"/>
    </location>
    <ligand>
        <name>FAD</name>
        <dbReference type="ChEBI" id="CHEBI:57692"/>
    </ligand>
</feature>
<accession>A0A2K5PBG9</accession>
<name>A0A2K5PBG9_CEBIM</name>
<evidence type="ECO:0000256" key="4">
    <source>
        <dbReference type="ARBA" id="ARBA00012607"/>
    </source>
</evidence>
<feature type="active site" description="Proton acceptor" evidence="16">
    <location>
        <position position="449"/>
    </location>
</feature>
<comment type="subcellular location">
    <subcellularLocation>
        <location evidence="2">Cytoplasm</location>
    </subcellularLocation>
    <subcellularLocation>
        <location evidence="1">Mitochondrion</location>
    </subcellularLocation>
</comment>
<evidence type="ECO:0000256" key="17">
    <source>
        <dbReference type="PIRSR" id="PIRSR000350-3"/>
    </source>
</evidence>
<dbReference type="FunFam" id="3.50.50.60:FF:000484">
    <property type="entry name" value="Glutathione reductase, mitochondrial"/>
    <property type="match status" value="1"/>
</dbReference>
<evidence type="ECO:0000256" key="10">
    <source>
        <dbReference type="ARBA" id="ARBA00023002"/>
    </source>
</evidence>
<feature type="domain" description="FAD/NAD(P)-binding" evidence="19">
    <location>
        <begin position="65"/>
        <end position="281"/>
    </location>
</feature>
<evidence type="ECO:0000256" key="2">
    <source>
        <dbReference type="ARBA" id="ARBA00004496"/>
    </source>
</evidence>
<keyword evidence="6" id="KW-0285">Flavoprotein</keyword>
<evidence type="ECO:0000256" key="5">
    <source>
        <dbReference type="ARBA" id="ARBA00022490"/>
    </source>
</evidence>
<keyword evidence="7 17" id="KW-0274">FAD</keyword>
<dbReference type="InterPro" id="IPR036188">
    <property type="entry name" value="FAD/NAD-bd_sf"/>
</dbReference>
<evidence type="ECO:0000256" key="6">
    <source>
        <dbReference type="ARBA" id="ARBA00022630"/>
    </source>
</evidence>
<dbReference type="Proteomes" id="UP000233040">
    <property type="component" value="Unassembled WGS sequence"/>
</dbReference>
<keyword evidence="21" id="KW-1185">Reference proteome</keyword>
<keyword evidence="17" id="KW-0547">Nucleotide-binding</keyword>
<dbReference type="InterPro" id="IPR016156">
    <property type="entry name" value="FAD/NAD-linked_Rdtase_dimer_sf"/>
</dbReference>
<sequence>MALLPRALSSAARPSWQRAARASRGFPLPPPPPAAVTRALSRVMACRQEPQPQGPPLSGGAVVSYDYLVIGGGSGGLASARRAAELGARAAVVESHKLGGTCVMWNTAVHSEFMHDHSDYGFPSCEGKFNWRVIKEKRDAYVSRLNTVYQNNLTKAHIEIIHGHAAFTSDPKPTIEVSGRKYTAPHILIATGGMPSSPHESQIPGASLGVTSDGFFELEELPSRSVIVGAGYIAVEIAGILSALGSKTSLMIRHDKVLRTFDSVISTNCTEELENAGVEVLKFSQGIQTDEKGHIIVDEFQNTNIKGIYAVGDVCGKSLLTPVAIAAGRKLAHRLFENKEDSKLDYNNIPTVVFSHPPIGTVGLTEDEAIHKYGKENVKIYSTSFTPMYHAVTKRKTKCVMKMVCANEEEKVVGIHMQGLGCDEMLQGFAVAVKMGATKADFDNTVAIHPTSSEELVTLR</sequence>
<dbReference type="InterPro" id="IPR001100">
    <property type="entry name" value="Pyr_nuc-diS_OxRdtase"/>
</dbReference>
<dbReference type="PIRSF" id="PIRSF000350">
    <property type="entry name" value="Mercury_reductase_MerA"/>
    <property type="match status" value="1"/>
</dbReference>
<evidence type="ECO:0000256" key="11">
    <source>
        <dbReference type="ARBA" id="ARBA00023128"/>
    </source>
</evidence>
<evidence type="ECO:0000313" key="20">
    <source>
        <dbReference type="Ensembl" id="ENSCCAP00000000983.1"/>
    </source>
</evidence>
<dbReference type="GO" id="GO:0045454">
    <property type="term" value="P:cell redox homeostasis"/>
    <property type="evidence" value="ECO:0007669"/>
    <property type="project" value="InterPro"/>
</dbReference>
<dbReference type="Pfam" id="PF07992">
    <property type="entry name" value="Pyr_redox_2"/>
    <property type="match status" value="2"/>
</dbReference>
<keyword evidence="5" id="KW-0963">Cytoplasm</keyword>
<evidence type="ECO:0000313" key="21">
    <source>
        <dbReference type="Proteomes" id="UP000233040"/>
    </source>
</evidence>
<evidence type="ECO:0000259" key="19">
    <source>
        <dbReference type="Pfam" id="PF07992"/>
    </source>
</evidence>
<dbReference type="SUPFAM" id="SSF51905">
    <property type="entry name" value="FAD/NAD(P)-binding domain"/>
    <property type="match status" value="1"/>
</dbReference>
<dbReference type="GO" id="GO:0005739">
    <property type="term" value="C:mitochondrion"/>
    <property type="evidence" value="ECO:0007669"/>
    <property type="project" value="UniProtKB-SubCell"/>
</dbReference>
<dbReference type="GO" id="GO:0004362">
    <property type="term" value="F:glutathione-disulfide reductase (NADPH) activity"/>
    <property type="evidence" value="ECO:0007669"/>
    <property type="project" value="UniProtKB-EC"/>
</dbReference>
<evidence type="ECO:0000256" key="1">
    <source>
        <dbReference type="ARBA" id="ARBA00004173"/>
    </source>
</evidence>
<dbReference type="GO" id="GO:0005829">
    <property type="term" value="C:cytosol"/>
    <property type="evidence" value="ECO:0007669"/>
    <property type="project" value="TreeGrafter"/>
</dbReference>
<dbReference type="GeneTree" id="ENSGT00940000156986"/>
<dbReference type="InterPro" id="IPR023753">
    <property type="entry name" value="FAD/NAD-binding_dom"/>
</dbReference>
<keyword evidence="9" id="KW-0809">Transit peptide</keyword>
<dbReference type="PRINTS" id="PR00411">
    <property type="entry name" value="PNDRDTASEI"/>
</dbReference>
<evidence type="ECO:0000256" key="7">
    <source>
        <dbReference type="ARBA" id="ARBA00022827"/>
    </source>
</evidence>
<dbReference type="InterPro" id="IPR046952">
    <property type="entry name" value="GSHR/TRXR-like"/>
</dbReference>
<dbReference type="PRINTS" id="PR00368">
    <property type="entry name" value="FADPNR"/>
</dbReference>
<dbReference type="PANTHER" id="PTHR42737:SF5">
    <property type="entry name" value="GLUTATHIONE REDUCTASE, MITOCHONDRIAL"/>
    <property type="match status" value="1"/>
</dbReference>
<dbReference type="Pfam" id="PF02852">
    <property type="entry name" value="Pyr_redox_dim"/>
    <property type="match status" value="1"/>
</dbReference>
<comment type="similarity">
    <text evidence="3">Belongs to the class-I pyridine nucleotide-disulfide oxidoreductase family.</text>
</comment>
<reference evidence="20" key="1">
    <citation type="submission" date="2025-08" db="UniProtKB">
        <authorList>
            <consortium name="Ensembl"/>
        </authorList>
    </citation>
    <scope>IDENTIFICATION</scope>
</reference>